<keyword evidence="1" id="KW-1133">Transmembrane helix</keyword>
<evidence type="ECO:0000313" key="3">
    <source>
        <dbReference type="Proteomes" id="UP000002640"/>
    </source>
</evidence>
<dbReference type="Proteomes" id="UP000002640">
    <property type="component" value="Unassembled WGS sequence"/>
</dbReference>
<dbReference type="GeneID" id="20642220"/>
<name>G4ZUN5_PHYSP</name>
<keyword evidence="1" id="KW-0812">Transmembrane</keyword>
<keyword evidence="1" id="KW-0472">Membrane</keyword>
<dbReference type="EMBL" id="JH159156">
    <property type="protein sequence ID" value="EGZ13509.1"/>
    <property type="molecule type" value="Genomic_DNA"/>
</dbReference>
<organism evidence="2 3">
    <name type="scientific">Phytophthora sojae (strain P6497)</name>
    <name type="common">Soybean stem and root rot agent</name>
    <name type="synonym">Phytophthora megasperma f. sp. glycines</name>
    <dbReference type="NCBI Taxonomy" id="1094619"/>
    <lineage>
        <taxon>Eukaryota</taxon>
        <taxon>Sar</taxon>
        <taxon>Stramenopiles</taxon>
        <taxon>Oomycota</taxon>
        <taxon>Peronosporomycetes</taxon>
        <taxon>Peronosporales</taxon>
        <taxon>Peronosporaceae</taxon>
        <taxon>Phytophthora</taxon>
    </lineage>
</organism>
<sequence length="273" mass="30367">MGFTSAHLLCNGPLRDGPGLRAVIVVFGSFMLALLFAANAVALVYEAQVASPEFRAKFNDFFCDLRGDEICADEGQVRKVLGMAASSDNTTVKLESVTRVWDYCRAKVLNMAYLQMQPATQLQRGHFSADTHSQSLLKDSFNITDAVHKWCGSKAIGRSVNTTSPSSPVSINPEGYRSLQTQWPDCVKTESIFMGVALVCMAFVCIIDRSGEGKTEQAGDDCKPMKTKMTQEMTTESGRVELIHFYRFLEQQHIIFVLRFGSYGLHYLSVRIF</sequence>
<dbReference type="RefSeq" id="XP_009530938.1">
    <property type="nucleotide sequence ID" value="XM_009532643.1"/>
</dbReference>
<accession>G4ZUN5</accession>
<dbReference type="AlphaFoldDB" id="G4ZUN5"/>
<reference evidence="2 3" key="1">
    <citation type="journal article" date="2006" name="Science">
        <title>Phytophthora genome sequences uncover evolutionary origins and mechanisms of pathogenesis.</title>
        <authorList>
            <person name="Tyler B.M."/>
            <person name="Tripathy S."/>
            <person name="Zhang X."/>
            <person name="Dehal P."/>
            <person name="Jiang R.H."/>
            <person name="Aerts A."/>
            <person name="Arredondo F.D."/>
            <person name="Baxter L."/>
            <person name="Bensasson D."/>
            <person name="Beynon J.L."/>
            <person name="Chapman J."/>
            <person name="Damasceno C.M."/>
            <person name="Dorrance A.E."/>
            <person name="Dou D."/>
            <person name="Dickerman A.W."/>
            <person name="Dubchak I.L."/>
            <person name="Garbelotto M."/>
            <person name="Gijzen M."/>
            <person name="Gordon S.G."/>
            <person name="Govers F."/>
            <person name="Grunwald N.J."/>
            <person name="Huang W."/>
            <person name="Ivors K.L."/>
            <person name="Jones R.W."/>
            <person name="Kamoun S."/>
            <person name="Krampis K."/>
            <person name="Lamour K.H."/>
            <person name="Lee M.K."/>
            <person name="McDonald W.H."/>
            <person name="Medina M."/>
            <person name="Meijer H.J."/>
            <person name="Nordberg E.K."/>
            <person name="Maclean D.J."/>
            <person name="Ospina-Giraldo M.D."/>
            <person name="Morris P.F."/>
            <person name="Phuntumart V."/>
            <person name="Putnam N.H."/>
            <person name="Rash S."/>
            <person name="Rose J.K."/>
            <person name="Sakihama Y."/>
            <person name="Salamov A.A."/>
            <person name="Savidor A."/>
            <person name="Scheuring C.F."/>
            <person name="Smith B.M."/>
            <person name="Sobral B.W."/>
            <person name="Terry A."/>
            <person name="Torto-Alalibo T.A."/>
            <person name="Win J."/>
            <person name="Xu Z."/>
            <person name="Zhang H."/>
            <person name="Grigoriev I.V."/>
            <person name="Rokhsar D.S."/>
            <person name="Boore J.L."/>
        </authorList>
    </citation>
    <scope>NUCLEOTIDE SEQUENCE [LARGE SCALE GENOMIC DNA]</scope>
    <source>
        <strain evidence="2 3">P6497</strain>
    </source>
</reference>
<protein>
    <submittedName>
        <fullName evidence="2">Uncharacterized protein</fullName>
    </submittedName>
</protein>
<dbReference type="InParanoid" id="G4ZUN5"/>
<proteinExistence type="predicted"/>
<gene>
    <name evidence="2" type="ORF">PHYSODRAFT_303052</name>
</gene>
<dbReference type="KEGG" id="psoj:PHYSODRAFT_303052"/>
<evidence type="ECO:0000313" key="2">
    <source>
        <dbReference type="EMBL" id="EGZ13509.1"/>
    </source>
</evidence>
<feature type="transmembrane region" description="Helical" evidence="1">
    <location>
        <begin position="20"/>
        <end position="45"/>
    </location>
</feature>
<evidence type="ECO:0000256" key="1">
    <source>
        <dbReference type="SAM" id="Phobius"/>
    </source>
</evidence>
<keyword evidence="3" id="KW-1185">Reference proteome</keyword>